<protein>
    <submittedName>
        <fullName evidence="2">Uncharacterized protein</fullName>
    </submittedName>
</protein>
<keyword evidence="1" id="KW-0732">Signal</keyword>
<evidence type="ECO:0000313" key="3">
    <source>
        <dbReference type="Proteomes" id="UP001381693"/>
    </source>
</evidence>
<organism evidence="2 3">
    <name type="scientific">Halocaridina rubra</name>
    <name type="common">Hawaiian red shrimp</name>
    <dbReference type="NCBI Taxonomy" id="373956"/>
    <lineage>
        <taxon>Eukaryota</taxon>
        <taxon>Metazoa</taxon>
        <taxon>Ecdysozoa</taxon>
        <taxon>Arthropoda</taxon>
        <taxon>Crustacea</taxon>
        <taxon>Multicrustacea</taxon>
        <taxon>Malacostraca</taxon>
        <taxon>Eumalacostraca</taxon>
        <taxon>Eucarida</taxon>
        <taxon>Decapoda</taxon>
        <taxon>Pleocyemata</taxon>
        <taxon>Caridea</taxon>
        <taxon>Atyoidea</taxon>
        <taxon>Atyidae</taxon>
        <taxon>Halocaridina</taxon>
    </lineage>
</organism>
<accession>A0AAN9A5B1</accession>
<evidence type="ECO:0000256" key="1">
    <source>
        <dbReference type="SAM" id="SignalP"/>
    </source>
</evidence>
<feature type="signal peptide" evidence="1">
    <location>
        <begin position="1"/>
        <end position="27"/>
    </location>
</feature>
<feature type="chain" id="PRO_5042898247" evidence="1">
    <location>
        <begin position="28"/>
        <end position="89"/>
    </location>
</feature>
<keyword evidence="3" id="KW-1185">Reference proteome</keyword>
<reference evidence="2 3" key="1">
    <citation type="submission" date="2023-11" db="EMBL/GenBank/DDBJ databases">
        <title>Halocaridina rubra genome assembly.</title>
        <authorList>
            <person name="Smith C."/>
        </authorList>
    </citation>
    <scope>NUCLEOTIDE SEQUENCE [LARGE SCALE GENOMIC DNA]</scope>
    <source>
        <strain evidence="2">EP-1</strain>
        <tissue evidence="2">Whole</tissue>
    </source>
</reference>
<sequence>MRRDNSTIHKLLFSLILLSTVVSYSEAFLKIIYAIRGLGQSTNEFLDRDRVEEALRNLTHMRLKSMFPSRERGKLCMDIALQGGRCEVA</sequence>
<comment type="caution">
    <text evidence="2">The sequence shown here is derived from an EMBL/GenBank/DDBJ whole genome shotgun (WGS) entry which is preliminary data.</text>
</comment>
<proteinExistence type="predicted"/>
<dbReference type="EMBL" id="JAXCGZ010010469">
    <property type="protein sequence ID" value="KAK7075533.1"/>
    <property type="molecule type" value="Genomic_DNA"/>
</dbReference>
<name>A0AAN9A5B1_HALRR</name>
<gene>
    <name evidence="2" type="ORF">SK128_026422</name>
</gene>
<evidence type="ECO:0000313" key="2">
    <source>
        <dbReference type="EMBL" id="KAK7075533.1"/>
    </source>
</evidence>
<dbReference type="AlphaFoldDB" id="A0AAN9A5B1"/>
<dbReference type="Proteomes" id="UP001381693">
    <property type="component" value="Unassembled WGS sequence"/>
</dbReference>